<reference evidence="3 4" key="1">
    <citation type="submission" date="2019-05" db="EMBL/GenBank/DDBJ databases">
        <authorList>
            <person name="Lee S.D."/>
        </authorList>
    </citation>
    <scope>NUCLEOTIDE SEQUENCE [LARGE SCALE GENOMIC DNA]</scope>
    <source>
        <strain evidence="3 4">C5-26</strain>
    </source>
</reference>
<dbReference type="OrthoDB" id="2061990at2"/>
<keyword evidence="3" id="KW-0808">Transferase</keyword>
<proteinExistence type="predicted"/>
<dbReference type="InterPro" id="IPR051531">
    <property type="entry name" value="N-acetyltransferase"/>
</dbReference>
<dbReference type="PANTHER" id="PTHR43792">
    <property type="entry name" value="GNAT FAMILY, PUTATIVE (AFU_ORTHOLOGUE AFUA_3G00765)-RELATED-RELATED"/>
    <property type="match status" value="1"/>
</dbReference>
<dbReference type="InterPro" id="IPR000182">
    <property type="entry name" value="GNAT_dom"/>
</dbReference>
<evidence type="ECO:0000313" key="3">
    <source>
        <dbReference type="EMBL" id="TWP33755.1"/>
    </source>
</evidence>
<accession>A0A563DU25</accession>
<evidence type="ECO:0000259" key="2">
    <source>
        <dbReference type="PROSITE" id="PS51186"/>
    </source>
</evidence>
<name>A0A563DU25_9MICO</name>
<reference evidence="3 4" key="2">
    <citation type="submission" date="2019-08" db="EMBL/GenBank/DDBJ databases">
        <title>Jejuicoccus antrihumi gen. nov., sp. nov., a new member of the family Dermacoccaceae isolated from a cave.</title>
        <authorList>
            <person name="Schumann P."/>
            <person name="Kim I.S."/>
        </authorList>
    </citation>
    <scope>NUCLEOTIDE SEQUENCE [LARGE SCALE GENOMIC DNA]</scope>
    <source>
        <strain evidence="3 4">C5-26</strain>
    </source>
</reference>
<feature type="region of interest" description="Disordered" evidence="1">
    <location>
        <begin position="1"/>
        <end position="24"/>
    </location>
</feature>
<dbReference type="Gene3D" id="3.40.630.30">
    <property type="match status" value="1"/>
</dbReference>
<dbReference type="GO" id="GO:0016747">
    <property type="term" value="F:acyltransferase activity, transferring groups other than amino-acyl groups"/>
    <property type="evidence" value="ECO:0007669"/>
    <property type="project" value="InterPro"/>
</dbReference>
<evidence type="ECO:0000256" key="1">
    <source>
        <dbReference type="SAM" id="MobiDB-lite"/>
    </source>
</evidence>
<dbReference type="RefSeq" id="WP_146319848.1">
    <property type="nucleotide sequence ID" value="NZ_VCQV01000036.1"/>
</dbReference>
<gene>
    <name evidence="3" type="ORF">FGL98_20180</name>
</gene>
<feature type="domain" description="N-acetyltransferase" evidence="2">
    <location>
        <begin position="40"/>
        <end position="200"/>
    </location>
</feature>
<dbReference type="SUPFAM" id="SSF55729">
    <property type="entry name" value="Acyl-CoA N-acyltransferases (Nat)"/>
    <property type="match status" value="1"/>
</dbReference>
<sequence>MNAASDDSVAVGAGGRPGEPLRSPEAIRTDRLVLVPMSTAVVRSILRQDWAEARRLLGTEFPPEWREDGWRWLEPQAERGERDDRYIAWGTRLAFATGQGPSRVRGAVLAEVGFHGPPDTEGGAEIGYRVVARYQRQGLAEEAAWALLRWAYAHGVSDVRACVSPDNAPSMGLLYKLGFTEAGHHQHSILGEQLVFRRRF</sequence>
<dbReference type="PANTHER" id="PTHR43792:SF1">
    <property type="entry name" value="N-ACETYLTRANSFERASE DOMAIN-CONTAINING PROTEIN"/>
    <property type="match status" value="1"/>
</dbReference>
<dbReference type="AlphaFoldDB" id="A0A563DU25"/>
<comment type="caution">
    <text evidence="3">The sequence shown here is derived from an EMBL/GenBank/DDBJ whole genome shotgun (WGS) entry which is preliminary data.</text>
</comment>
<dbReference type="PROSITE" id="PS51186">
    <property type="entry name" value="GNAT"/>
    <property type="match status" value="1"/>
</dbReference>
<dbReference type="InterPro" id="IPR016181">
    <property type="entry name" value="Acyl_CoA_acyltransferase"/>
</dbReference>
<protein>
    <submittedName>
        <fullName evidence="3">GNAT family N-acetyltransferase</fullName>
    </submittedName>
</protein>
<evidence type="ECO:0000313" key="4">
    <source>
        <dbReference type="Proteomes" id="UP000320244"/>
    </source>
</evidence>
<dbReference type="EMBL" id="VCQV01000036">
    <property type="protein sequence ID" value="TWP33755.1"/>
    <property type="molecule type" value="Genomic_DNA"/>
</dbReference>
<dbReference type="Proteomes" id="UP000320244">
    <property type="component" value="Unassembled WGS sequence"/>
</dbReference>
<organism evidence="3 4">
    <name type="scientific">Leekyejoonella antrihumi</name>
    <dbReference type="NCBI Taxonomy" id="1660198"/>
    <lineage>
        <taxon>Bacteria</taxon>
        <taxon>Bacillati</taxon>
        <taxon>Actinomycetota</taxon>
        <taxon>Actinomycetes</taxon>
        <taxon>Micrococcales</taxon>
        <taxon>Dermacoccaceae</taxon>
        <taxon>Leekyejoonella</taxon>
    </lineage>
</organism>
<dbReference type="Pfam" id="PF13302">
    <property type="entry name" value="Acetyltransf_3"/>
    <property type="match status" value="1"/>
</dbReference>
<keyword evidence="4" id="KW-1185">Reference proteome</keyword>